<feature type="signal peptide" evidence="6">
    <location>
        <begin position="1"/>
        <end position="23"/>
    </location>
</feature>
<dbReference type="GO" id="GO:0008237">
    <property type="term" value="F:metallopeptidase activity"/>
    <property type="evidence" value="ECO:0007669"/>
    <property type="project" value="UniProtKB-KW"/>
</dbReference>
<dbReference type="InterPro" id="IPR011249">
    <property type="entry name" value="Metalloenz_LuxS/M16"/>
</dbReference>
<evidence type="ECO:0000313" key="10">
    <source>
        <dbReference type="Proteomes" id="UP000697710"/>
    </source>
</evidence>
<protein>
    <submittedName>
        <fullName evidence="9">Insulinase family protein</fullName>
    </submittedName>
</protein>
<evidence type="ECO:0000256" key="1">
    <source>
        <dbReference type="ARBA" id="ARBA00007261"/>
    </source>
</evidence>
<dbReference type="Pfam" id="PF00675">
    <property type="entry name" value="Peptidase_M16"/>
    <property type="match status" value="2"/>
</dbReference>
<dbReference type="AlphaFoldDB" id="A0A956RPE8"/>
<evidence type="ECO:0000256" key="3">
    <source>
        <dbReference type="ARBA" id="ARBA00022801"/>
    </source>
</evidence>
<reference evidence="9" key="1">
    <citation type="submission" date="2020-04" db="EMBL/GenBank/DDBJ databases">
        <authorList>
            <person name="Zhang T."/>
        </authorList>
    </citation>
    <scope>NUCLEOTIDE SEQUENCE</scope>
    <source>
        <strain evidence="9">HKST-UBA01</strain>
    </source>
</reference>
<name>A0A956RPE8_UNCEI</name>
<keyword evidence="6" id="KW-0732">Signal</keyword>
<evidence type="ECO:0000313" key="9">
    <source>
        <dbReference type="EMBL" id="MCA9728591.1"/>
    </source>
</evidence>
<dbReference type="GO" id="GO:0046872">
    <property type="term" value="F:metal ion binding"/>
    <property type="evidence" value="ECO:0007669"/>
    <property type="project" value="InterPro"/>
</dbReference>
<evidence type="ECO:0000256" key="4">
    <source>
        <dbReference type="ARBA" id="ARBA00022833"/>
    </source>
</evidence>
<dbReference type="PANTHER" id="PTHR43690">
    <property type="entry name" value="NARDILYSIN"/>
    <property type="match status" value="1"/>
</dbReference>
<feature type="non-terminal residue" evidence="9">
    <location>
        <position position="382"/>
    </location>
</feature>
<dbReference type="InterPro" id="IPR007863">
    <property type="entry name" value="Peptidase_M16_C"/>
</dbReference>
<evidence type="ECO:0000256" key="2">
    <source>
        <dbReference type="ARBA" id="ARBA00022670"/>
    </source>
</evidence>
<feature type="domain" description="Peptidase M16 C-terminal" evidence="8">
    <location>
        <begin position="249"/>
        <end position="373"/>
    </location>
</feature>
<dbReference type="Pfam" id="PF05193">
    <property type="entry name" value="Peptidase_M16_C"/>
    <property type="match status" value="1"/>
</dbReference>
<dbReference type="PANTHER" id="PTHR43690:SF17">
    <property type="entry name" value="PROTEIN YHJJ"/>
    <property type="match status" value="1"/>
</dbReference>
<evidence type="ECO:0000256" key="6">
    <source>
        <dbReference type="SAM" id="SignalP"/>
    </source>
</evidence>
<dbReference type="EMBL" id="JAGQHR010000424">
    <property type="protein sequence ID" value="MCA9728591.1"/>
    <property type="molecule type" value="Genomic_DNA"/>
</dbReference>
<dbReference type="InterPro" id="IPR011765">
    <property type="entry name" value="Pept_M16_N"/>
</dbReference>
<reference evidence="9" key="2">
    <citation type="journal article" date="2021" name="Microbiome">
        <title>Successional dynamics and alternative stable states in a saline activated sludge microbial community over 9 years.</title>
        <authorList>
            <person name="Wang Y."/>
            <person name="Ye J."/>
            <person name="Ju F."/>
            <person name="Liu L."/>
            <person name="Boyd J.A."/>
            <person name="Deng Y."/>
            <person name="Parks D.H."/>
            <person name="Jiang X."/>
            <person name="Yin X."/>
            <person name="Woodcroft B.J."/>
            <person name="Tyson G.W."/>
            <person name="Hugenholtz P."/>
            <person name="Polz M.F."/>
            <person name="Zhang T."/>
        </authorList>
    </citation>
    <scope>NUCLEOTIDE SEQUENCE</scope>
    <source>
        <strain evidence="9">HKST-UBA01</strain>
    </source>
</reference>
<proteinExistence type="inferred from homology"/>
<keyword evidence="3" id="KW-0378">Hydrolase</keyword>
<sequence length="382" mass="42327">MRNRTAFLLTSLALALFVSSARAEFEDLESRVVEFKLDNGLNFLVLERHDAPVFSFRTFVDAGGVDEVPGVTGIAHMFEHMAFKGTKTVGTTDAAAEAAAMKKVDDAWDAFAAEQAKGFAADSTRMEQLEAAFTAAQADAKKYVVSNDFSKILEENGVQGLNASTSCDFTWYYYSLPSNRLELWARLEGDRLTQPVLREFYTERDVVIEERRFGESSPMGRLFDKMLGTAFLAHPYGNGVIGFASDLHKITRHDAQEFFRTHYVASNITVVVVGDVDPAEVKTLAQKYFSGVAAGPKPQPVRTEEPRHDEQLRVTREEDAQPVVIAAFMVPGVFHPKWYAYDLMGDILAGGRSSRLYTRLVKQDQTCSQVFGGAGLPGSKYP</sequence>
<accession>A0A956RPE8</accession>
<feature type="domain" description="Peptidase M16 N-terminal" evidence="7">
    <location>
        <begin position="50"/>
        <end position="99"/>
    </location>
</feature>
<dbReference type="GO" id="GO:0006508">
    <property type="term" value="P:proteolysis"/>
    <property type="evidence" value="ECO:0007669"/>
    <property type="project" value="UniProtKB-KW"/>
</dbReference>
<dbReference type="InterPro" id="IPR050626">
    <property type="entry name" value="Peptidase_M16"/>
</dbReference>
<organism evidence="9 10">
    <name type="scientific">Eiseniibacteriota bacterium</name>
    <dbReference type="NCBI Taxonomy" id="2212470"/>
    <lineage>
        <taxon>Bacteria</taxon>
        <taxon>Candidatus Eiseniibacteriota</taxon>
    </lineage>
</organism>
<keyword evidence="5" id="KW-0482">Metalloprotease</keyword>
<evidence type="ECO:0000259" key="8">
    <source>
        <dbReference type="Pfam" id="PF05193"/>
    </source>
</evidence>
<gene>
    <name evidence="9" type="ORF">KC729_12960</name>
</gene>
<comment type="caution">
    <text evidence="9">The sequence shown here is derived from an EMBL/GenBank/DDBJ whole genome shotgun (WGS) entry which is preliminary data.</text>
</comment>
<dbReference type="Gene3D" id="3.30.830.10">
    <property type="entry name" value="Metalloenzyme, LuxS/M16 peptidase-like"/>
    <property type="match status" value="2"/>
</dbReference>
<feature type="domain" description="Peptidase M16 N-terminal" evidence="7">
    <location>
        <begin position="142"/>
        <end position="241"/>
    </location>
</feature>
<dbReference type="Proteomes" id="UP000697710">
    <property type="component" value="Unassembled WGS sequence"/>
</dbReference>
<feature type="chain" id="PRO_5037453716" evidence="6">
    <location>
        <begin position="24"/>
        <end position="382"/>
    </location>
</feature>
<keyword evidence="4" id="KW-0862">Zinc</keyword>
<dbReference type="SUPFAM" id="SSF63411">
    <property type="entry name" value="LuxS/MPP-like metallohydrolase"/>
    <property type="match status" value="2"/>
</dbReference>
<comment type="similarity">
    <text evidence="1">Belongs to the peptidase M16 family.</text>
</comment>
<evidence type="ECO:0000256" key="5">
    <source>
        <dbReference type="ARBA" id="ARBA00023049"/>
    </source>
</evidence>
<evidence type="ECO:0000259" key="7">
    <source>
        <dbReference type="Pfam" id="PF00675"/>
    </source>
</evidence>
<keyword evidence="2" id="KW-0645">Protease</keyword>